<dbReference type="SUPFAM" id="SSF53067">
    <property type="entry name" value="Actin-like ATPase domain"/>
    <property type="match status" value="2"/>
</dbReference>
<dbReference type="Gene3D" id="3.30.420.40">
    <property type="match status" value="3"/>
</dbReference>
<dbReference type="InterPro" id="IPR043129">
    <property type="entry name" value="ATPase_NBD"/>
</dbReference>
<dbReference type="RefSeq" id="WP_069910455.1">
    <property type="nucleotide sequence ID" value="NZ_LAJE02000217.1"/>
</dbReference>
<dbReference type="EMBL" id="LAJE02000217">
    <property type="protein sequence ID" value="OEO30329.1"/>
    <property type="molecule type" value="Genomic_DNA"/>
</dbReference>
<sequence length="419" mass="45685">MARTQCGMDFGTSNSTLAAAGGNMPPRLLPLEDGKPTIPSAIFFSFEEDRTFFGRQAVSEYVTGADGRLMRSIKSVLGTSLFNDTTRVKRDALKFSEILGRFIAELKRRSEASLGHEIEDIVCGRPVRFVDDDDKADAEAQRQLEGAVRAQGFRHIEFQFEPIAAALDYEQQVRGEELGLVADIGGGTSDFTVIRLSPERARRADRKADILATAGVHVGGTDFDRLLSLKKVMPLMGYGTETADGKRPLPSAPYYDLATWHRINRLYNQKTLLELHSTYQEAQFPDLVSMLIALVEDRQGHRLAGRVEEAKIALSEAPQTEFRFVTRDVKLETPITVEQLHAALEGATGSIAAAIGRTLAAAGVPGSRIDTLILTGGSTRVPAVGNMLRALFPEARAVETDAFGSVGLGLALDAMRRFS</sequence>
<keyword evidence="1" id="KW-0547">Nucleotide-binding</keyword>
<accession>A0A1E5XP38</accession>
<dbReference type="InterPro" id="IPR042054">
    <property type="entry name" value="YegD-like"/>
</dbReference>
<evidence type="ECO:0000313" key="4">
    <source>
        <dbReference type="Proteomes" id="UP000095463"/>
    </source>
</evidence>
<dbReference type="OrthoDB" id="9807934at2"/>
<dbReference type="PANTHER" id="PTHR19375">
    <property type="entry name" value="HEAT SHOCK PROTEIN 70KDA"/>
    <property type="match status" value="1"/>
</dbReference>
<evidence type="ECO:0000256" key="2">
    <source>
        <dbReference type="ARBA" id="ARBA00022840"/>
    </source>
</evidence>
<dbReference type="Gene3D" id="3.90.640.10">
    <property type="entry name" value="Actin, Chain A, domain 4"/>
    <property type="match status" value="1"/>
</dbReference>
<dbReference type="GO" id="GO:0140662">
    <property type="term" value="F:ATP-dependent protein folding chaperone"/>
    <property type="evidence" value="ECO:0007669"/>
    <property type="project" value="InterPro"/>
</dbReference>
<dbReference type="AlphaFoldDB" id="A0A1E5XP38"/>
<keyword evidence="4" id="KW-1185">Reference proteome</keyword>
<keyword evidence="2" id="KW-0067">ATP-binding</keyword>
<proteinExistence type="predicted"/>
<dbReference type="Proteomes" id="UP000095463">
    <property type="component" value="Unassembled WGS sequence"/>
</dbReference>
<comment type="caution">
    <text evidence="3">The sequence shown here is derived from an EMBL/GenBank/DDBJ whole genome shotgun (WGS) entry which is preliminary data.</text>
</comment>
<dbReference type="CDD" id="cd10231">
    <property type="entry name" value="ASKHA_NBD_HSP70_YegD-like"/>
    <property type="match status" value="1"/>
</dbReference>
<evidence type="ECO:0000256" key="1">
    <source>
        <dbReference type="ARBA" id="ARBA00022741"/>
    </source>
</evidence>
<organism evidence="3 4">
    <name type="scientific">Devosia insulae DS-56</name>
    <dbReference type="NCBI Taxonomy" id="1116389"/>
    <lineage>
        <taxon>Bacteria</taxon>
        <taxon>Pseudomonadati</taxon>
        <taxon>Pseudomonadota</taxon>
        <taxon>Alphaproteobacteria</taxon>
        <taxon>Hyphomicrobiales</taxon>
        <taxon>Devosiaceae</taxon>
        <taxon>Devosia</taxon>
    </lineage>
</organism>
<name>A0A1E5XP38_9HYPH</name>
<evidence type="ECO:0000313" key="3">
    <source>
        <dbReference type="EMBL" id="OEO30329.1"/>
    </source>
</evidence>
<reference evidence="3 4" key="1">
    <citation type="journal article" date="2015" name="Genome Announc.">
        <title>Genome Assemblies of Three Soil-Associated Devosia species: D. insulae, D. limi, and D. soli.</title>
        <authorList>
            <person name="Hassan Y.I."/>
            <person name="Lepp D."/>
            <person name="Zhou T."/>
        </authorList>
    </citation>
    <scope>NUCLEOTIDE SEQUENCE [LARGE SCALE GENOMIC DNA]</scope>
    <source>
        <strain evidence="3 4">DS-56</strain>
    </source>
</reference>
<gene>
    <name evidence="3" type="ORF">VW23_021895</name>
</gene>
<dbReference type="Pfam" id="PF00012">
    <property type="entry name" value="HSP70"/>
    <property type="match status" value="2"/>
</dbReference>
<dbReference type="InterPro" id="IPR013126">
    <property type="entry name" value="Hsp_70_fam"/>
</dbReference>
<dbReference type="GO" id="GO:0005524">
    <property type="term" value="F:ATP binding"/>
    <property type="evidence" value="ECO:0007669"/>
    <property type="project" value="UniProtKB-KW"/>
</dbReference>
<dbReference type="PRINTS" id="PR00301">
    <property type="entry name" value="HEATSHOCK70"/>
</dbReference>
<protein>
    <submittedName>
        <fullName evidence="3">Heat-shock protein</fullName>
    </submittedName>
</protein>